<evidence type="ECO:0000313" key="3">
    <source>
        <dbReference type="Proteomes" id="UP000298781"/>
    </source>
</evidence>
<feature type="region of interest" description="Disordered" evidence="1">
    <location>
        <begin position="43"/>
        <end position="72"/>
    </location>
</feature>
<dbReference type="OrthoDB" id="9812459at2"/>
<gene>
    <name evidence="2" type="ORF">E8M01_06030</name>
</gene>
<name>A0A4D7BN42_9HYPH</name>
<reference evidence="2 3" key="1">
    <citation type="submission" date="2019-04" db="EMBL/GenBank/DDBJ databases">
        <title>Phreatobacter aquaticus sp. nov.</title>
        <authorList>
            <person name="Choi A."/>
        </authorList>
    </citation>
    <scope>NUCLEOTIDE SEQUENCE [LARGE SCALE GENOMIC DNA]</scope>
    <source>
        <strain evidence="2 3">KCTC 52518</strain>
    </source>
</reference>
<protein>
    <submittedName>
        <fullName evidence="2">Host attachment protein</fullName>
    </submittedName>
</protein>
<keyword evidence="3" id="KW-1185">Reference proteome</keyword>
<dbReference type="EMBL" id="CP039690">
    <property type="protein sequence ID" value="QCI69062.1"/>
    <property type="molecule type" value="Genomic_DNA"/>
</dbReference>
<proteinExistence type="predicted"/>
<organism evidence="2 3">
    <name type="scientific">Phreatobacter stygius</name>
    <dbReference type="NCBI Taxonomy" id="1940610"/>
    <lineage>
        <taxon>Bacteria</taxon>
        <taxon>Pseudomonadati</taxon>
        <taxon>Pseudomonadota</taxon>
        <taxon>Alphaproteobacteria</taxon>
        <taxon>Hyphomicrobiales</taxon>
        <taxon>Phreatobacteraceae</taxon>
        <taxon>Phreatobacter</taxon>
    </lineage>
</organism>
<dbReference type="InterPro" id="IPR041374">
    <property type="entry name" value="BaeRF_family12"/>
</dbReference>
<sequence length="148" mass="16572">MPAIKIPHDALILIGDGEKALFLRNRGHAQRLDLVIEDVLQQDNPATREQGTDRPGRSFANAGTRRSAMEQTDWHRLGEQRFAIDIAEALRRHAQAARFKELIVIASPRVLGNLRKAFHRDVSDRITGEIAKELTSHPLADIQSLLTA</sequence>
<dbReference type="Pfam" id="PF18856">
    <property type="entry name" value="baeRF_family12"/>
    <property type="match status" value="1"/>
</dbReference>
<dbReference type="RefSeq" id="WP_136964469.1">
    <property type="nucleotide sequence ID" value="NZ_CP039690.1"/>
</dbReference>
<evidence type="ECO:0000313" key="2">
    <source>
        <dbReference type="EMBL" id="QCI69062.1"/>
    </source>
</evidence>
<accession>A0A4D7BN42</accession>
<evidence type="ECO:0000256" key="1">
    <source>
        <dbReference type="SAM" id="MobiDB-lite"/>
    </source>
</evidence>
<dbReference type="AlphaFoldDB" id="A0A4D7BN42"/>
<dbReference type="KEGG" id="pstg:E8M01_06030"/>
<dbReference type="Proteomes" id="UP000298781">
    <property type="component" value="Chromosome"/>
</dbReference>